<evidence type="ECO:0000256" key="8">
    <source>
        <dbReference type="SAM" id="Coils"/>
    </source>
</evidence>
<dbReference type="InterPro" id="IPR003423">
    <property type="entry name" value="OMP_efflux"/>
</dbReference>
<dbReference type="PANTHER" id="PTHR30026">
    <property type="entry name" value="OUTER MEMBRANE PROTEIN TOLC"/>
    <property type="match status" value="1"/>
</dbReference>
<comment type="subcellular location">
    <subcellularLocation>
        <location evidence="1">Cell outer membrane</location>
    </subcellularLocation>
</comment>
<protein>
    <submittedName>
        <fullName evidence="9">TolC family protein</fullName>
    </submittedName>
</protein>
<dbReference type="EMBL" id="JAAGVY010000009">
    <property type="protein sequence ID" value="NEN23278.1"/>
    <property type="molecule type" value="Genomic_DNA"/>
</dbReference>
<reference evidence="9 10" key="1">
    <citation type="submission" date="2020-02" db="EMBL/GenBank/DDBJ databases">
        <title>Out from the shadows clarifying the taxonomy of the family Cryomorphaceae and related taxa by utilizing the GTDB taxonomic framework.</title>
        <authorList>
            <person name="Bowman J.P."/>
        </authorList>
    </citation>
    <scope>NUCLEOTIDE SEQUENCE [LARGE SCALE GENOMIC DNA]</scope>
    <source>
        <strain evidence="9 10">QSSC 1-22</strain>
    </source>
</reference>
<dbReference type="RefSeq" id="WP_163284343.1">
    <property type="nucleotide sequence ID" value="NZ_JAAGVY010000009.1"/>
</dbReference>
<gene>
    <name evidence="9" type="ORF">G3O08_07175</name>
</gene>
<dbReference type="GO" id="GO:1990281">
    <property type="term" value="C:efflux pump complex"/>
    <property type="evidence" value="ECO:0007669"/>
    <property type="project" value="TreeGrafter"/>
</dbReference>
<evidence type="ECO:0000256" key="2">
    <source>
        <dbReference type="ARBA" id="ARBA00007613"/>
    </source>
</evidence>
<evidence type="ECO:0000256" key="6">
    <source>
        <dbReference type="ARBA" id="ARBA00023136"/>
    </source>
</evidence>
<dbReference type="AlphaFoldDB" id="A0A7K3WP28"/>
<comment type="similarity">
    <text evidence="2">Belongs to the outer membrane factor (OMF) (TC 1.B.17) family.</text>
</comment>
<evidence type="ECO:0000256" key="7">
    <source>
        <dbReference type="ARBA" id="ARBA00023237"/>
    </source>
</evidence>
<dbReference type="PANTHER" id="PTHR30026:SF21">
    <property type="entry name" value="SLR1270 PROTEIN"/>
    <property type="match status" value="1"/>
</dbReference>
<keyword evidence="10" id="KW-1185">Reference proteome</keyword>
<name>A0A7K3WP28_9FLAO</name>
<evidence type="ECO:0000256" key="1">
    <source>
        <dbReference type="ARBA" id="ARBA00004442"/>
    </source>
</evidence>
<feature type="coiled-coil region" evidence="8">
    <location>
        <begin position="333"/>
        <end position="378"/>
    </location>
</feature>
<sequence length="436" mass="49895">MMVRTVLIGIFLFTGLSLFSQDTISISNSSVMARVQESNLQIRMAQQDFESAQADYRQSNALFLPNISASYTAILTTNPLMAFGSKLNQEILTQNDFNPALLNDPDRIENYATLIEVQQPLINVDGLFERQAAKSKMDAYQLKSQRTNEYLNLESQKAYMQLQIAYKAVDVLREANTTAEANLKFVQDYFDQGLLQRMDLLDVEVRVNEVKNQLQITESNLQNASDYLAFLLDEDMAGKTYRPEEGLNTEMGSLETISEVPEFRKDILAMGKSTEAYGKMLQSEKMGFLPQLNAFGSYQIYDGDPVGFSASGYLVGASLSWSVFDGYKSIGKYQKSKVEYEKAQTEARQYKMQSQMELNQANRQLQDASNKVINSRLAYEQSEEAYRIRSDRFKEGLVKTTDMLMSETQMFKKELEYLQSIFEFNYTKKYLEFLTQ</sequence>
<keyword evidence="4" id="KW-1134">Transmembrane beta strand</keyword>
<accession>A0A7K3WP28</accession>
<evidence type="ECO:0000256" key="3">
    <source>
        <dbReference type="ARBA" id="ARBA00022448"/>
    </source>
</evidence>
<keyword evidence="8" id="KW-0175">Coiled coil</keyword>
<dbReference type="SUPFAM" id="SSF56954">
    <property type="entry name" value="Outer membrane efflux proteins (OEP)"/>
    <property type="match status" value="1"/>
</dbReference>
<dbReference type="GO" id="GO:0009279">
    <property type="term" value="C:cell outer membrane"/>
    <property type="evidence" value="ECO:0007669"/>
    <property type="project" value="UniProtKB-SubCell"/>
</dbReference>
<dbReference type="GO" id="GO:0015288">
    <property type="term" value="F:porin activity"/>
    <property type="evidence" value="ECO:0007669"/>
    <property type="project" value="TreeGrafter"/>
</dbReference>
<evidence type="ECO:0000313" key="10">
    <source>
        <dbReference type="Proteomes" id="UP000486602"/>
    </source>
</evidence>
<evidence type="ECO:0000256" key="5">
    <source>
        <dbReference type="ARBA" id="ARBA00022692"/>
    </source>
</evidence>
<keyword evidence="6" id="KW-0472">Membrane</keyword>
<keyword evidence="5" id="KW-0812">Transmembrane</keyword>
<dbReference type="Pfam" id="PF02321">
    <property type="entry name" value="OEP"/>
    <property type="match status" value="2"/>
</dbReference>
<dbReference type="Gene3D" id="1.20.1600.10">
    <property type="entry name" value="Outer membrane efflux proteins (OEP)"/>
    <property type="match status" value="1"/>
</dbReference>
<evidence type="ECO:0000256" key="4">
    <source>
        <dbReference type="ARBA" id="ARBA00022452"/>
    </source>
</evidence>
<organism evidence="9 10">
    <name type="scientific">Cryomorpha ignava</name>
    <dbReference type="NCBI Taxonomy" id="101383"/>
    <lineage>
        <taxon>Bacteria</taxon>
        <taxon>Pseudomonadati</taxon>
        <taxon>Bacteroidota</taxon>
        <taxon>Flavobacteriia</taxon>
        <taxon>Flavobacteriales</taxon>
        <taxon>Cryomorphaceae</taxon>
        <taxon>Cryomorpha</taxon>
    </lineage>
</organism>
<comment type="caution">
    <text evidence="9">The sequence shown here is derived from an EMBL/GenBank/DDBJ whole genome shotgun (WGS) entry which is preliminary data.</text>
</comment>
<dbReference type="InterPro" id="IPR051906">
    <property type="entry name" value="TolC-like"/>
</dbReference>
<proteinExistence type="inferred from homology"/>
<evidence type="ECO:0000313" key="9">
    <source>
        <dbReference type="EMBL" id="NEN23278.1"/>
    </source>
</evidence>
<keyword evidence="3" id="KW-0813">Transport</keyword>
<dbReference type="Proteomes" id="UP000486602">
    <property type="component" value="Unassembled WGS sequence"/>
</dbReference>
<dbReference type="GO" id="GO:0015562">
    <property type="term" value="F:efflux transmembrane transporter activity"/>
    <property type="evidence" value="ECO:0007669"/>
    <property type="project" value="InterPro"/>
</dbReference>
<feature type="coiled-coil region" evidence="8">
    <location>
        <begin position="200"/>
        <end position="227"/>
    </location>
</feature>
<keyword evidence="7" id="KW-0998">Cell outer membrane</keyword>